<dbReference type="EMBL" id="JAANIU010011403">
    <property type="protein sequence ID" value="KAG1531061.1"/>
    <property type="molecule type" value="Genomic_DNA"/>
</dbReference>
<evidence type="ECO:0000313" key="2">
    <source>
        <dbReference type="EMBL" id="KAG1531061.1"/>
    </source>
</evidence>
<protein>
    <submittedName>
        <fullName evidence="2">Uncharacterized protein</fullName>
    </submittedName>
</protein>
<comment type="caution">
    <text evidence="2">The sequence shown here is derived from an EMBL/GenBank/DDBJ whole genome shotgun (WGS) entry which is preliminary data.</text>
</comment>
<dbReference type="AlphaFoldDB" id="A0A9P6XRH6"/>
<evidence type="ECO:0000313" key="3">
    <source>
        <dbReference type="Proteomes" id="UP000740926"/>
    </source>
</evidence>
<keyword evidence="3" id="KW-1185">Reference proteome</keyword>
<sequence length="107" mass="11799">MHFAAWRARGVDRGQADAVLLEHIQQLTQRTGPVFCCRQPVPARRRRCGWPTTAAHGMRRVRRRRPARPVPAGTATGRSAAPASAPRTGCRTGCLRRWPDSTTGCAK</sequence>
<gene>
    <name evidence="2" type="ORF">G6F50_016921</name>
</gene>
<feature type="region of interest" description="Disordered" evidence="1">
    <location>
        <begin position="52"/>
        <end position="107"/>
    </location>
</feature>
<name>A0A9P6XRH6_9FUNG</name>
<proteinExistence type="predicted"/>
<dbReference type="Proteomes" id="UP000740926">
    <property type="component" value="Unassembled WGS sequence"/>
</dbReference>
<feature type="compositionally biased region" description="Basic residues" evidence="1">
    <location>
        <begin position="57"/>
        <end position="67"/>
    </location>
</feature>
<evidence type="ECO:0000256" key="1">
    <source>
        <dbReference type="SAM" id="MobiDB-lite"/>
    </source>
</evidence>
<accession>A0A9P6XRH6</accession>
<reference evidence="2 3" key="1">
    <citation type="journal article" date="2020" name="Microb. Genom.">
        <title>Genetic diversity of clinical and environmental Mucorales isolates obtained from an investigation of mucormycosis cases among solid organ transplant recipients.</title>
        <authorList>
            <person name="Nguyen M.H."/>
            <person name="Kaul D."/>
            <person name="Muto C."/>
            <person name="Cheng S.J."/>
            <person name="Richter R.A."/>
            <person name="Bruno V.M."/>
            <person name="Liu G."/>
            <person name="Beyhan S."/>
            <person name="Sundermann A.J."/>
            <person name="Mounaud S."/>
            <person name="Pasculle A.W."/>
            <person name="Nierman W.C."/>
            <person name="Driscoll E."/>
            <person name="Cumbie R."/>
            <person name="Clancy C.J."/>
            <person name="Dupont C.L."/>
        </authorList>
    </citation>
    <scope>NUCLEOTIDE SEQUENCE [LARGE SCALE GENOMIC DNA]</scope>
    <source>
        <strain evidence="2 3">GL24</strain>
    </source>
</reference>
<organism evidence="2 3">
    <name type="scientific">Rhizopus delemar</name>
    <dbReference type="NCBI Taxonomy" id="936053"/>
    <lineage>
        <taxon>Eukaryota</taxon>
        <taxon>Fungi</taxon>
        <taxon>Fungi incertae sedis</taxon>
        <taxon>Mucoromycota</taxon>
        <taxon>Mucoromycotina</taxon>
        <taxon>Mucoromycetes</taxon>
        <taxon>Mucorales</taxon>
        <taxon>Mucorineae</taxon>
        <taxon>Rhizopodaceae</taxon>
        <taxon>Rhizopus</taxon>
    </lineage>
</organism>